<dbReference type="PRINTS" id="PR00789">
    <property type="entry name" value="OSIALOPTASE"/>
</dbReference>
<comment type="cofactor">
    <cofactor evidence="7">
        <name>a divalent metal cation</name>
        <dbReference type="ChEBI" id="CHEBI:60240"/>
    </cofactor>
    <text evidence="7">Binds 1 divalent metal cation per subunit.</text>
</comment>
<name>A0A068WA82_ECHGR</name>
<dbReference type="GO" id="GO:0046872">
    <property type="term" value="F:metal ion binding"/>
    <property type="evidence" value="ECO:0007669"/>
    <property type="project" value="UniProtKB-KW"/>
</dbReference>
<comment type="catalytic activity">
    <reaction evidence="6 7">
        <text>L-threonylcarbamoyladenylate + adenosine(37) in tRNA = N(6)-L-threonylcarbamoyladenosine(37) in tRNA + AMP + H(+)</text>
        <dbReference type="Rhea" id="RHEA:37059"/>
        <dbReference type="Rhea" id="RHEA-COMP:10162"/>
        <dbReference type="Rhea" id="RHEA-COMP:10163"/>
        <dbReference type="ChEBI" id="CHEBI:15378"/>
        <dbReference type="ChEBI" id="CHEBI:73682"/>
        <dbReference type="ChEBI" id="CHEBI:74411"/>
        <dbReference type="ChEBI" id="CHEBI:74418"/>
        <dbReference type="ChEBI" id="CHEBI:456215"/>
        <dbReference type="EC" id="2.3.1.234"/>
    </reaction>
</comment>
<dbReference type="InterPro" id="IPR017861">
    <property type="entry name" value="KAE1/TsaD"/>
</dbReference>
<dbReference type="FunFam" id="3.30.420.40:FF:000012">
    <property type="entry name" value="tRNA N6-adenosine threonylcarbamoyltransferase"/>
    <property type="match status" value="1"/>
</dbReference>
<reference evidence="9 10" key="1">
    <citation type="journal article" date="2013" name="Nature">
        <title>The genomes of four tapeworm species reveal adaptations to parasitism.</title>
        <authorList>
            <person name="Tsai I.J."/>
            <person name="Zarowiecki M."/>
            <person name="Holroyd N."/>
            <person name="Garciarrubio A."/>
            <person name="Sanchez-Flores A."/>
            <person name="Brooks K.L."/>
            <person name="Tracey A."/>
            <person name="Bobes R.J."/>
            <person name="Fragoso G."/>
            <person name="Sciutto E."/>
            <person name="Aslett M."/>
            <person name="Beasley H."/>
            <person name="Bennett H.M."/>
            <person name="Cai J."/>
            <person name="Camicia F."/>
            <person name="Clark R."/>
            <person name="Cucher M."/>
            <person name="De Silva N."/>
            <person name="Day T.A."/>
            <person name="Deplazes P."/>
            <person name="Estrada K."/>
            <person name="Fernandez C."/>
            <person name="Holland P.W."/>
            <person name="Hou J."/>
            <person name="Hu S."/>
            <person name="Huckvale T."/>
            <person name="Hung S.S."/>
            <person name="Kamenetzky L."/>
            <person name="Keane J.A."/>
            <person name="Kiss F."/>
            <person name="Koziol U."/>
            <person name="Lambert O."/>
            <person name="Liu K."/>
            <person name="Luo X."/>
            <person name="Luo Y."/>
            <person name="Macchiaroli N."/>
            <person name="Nichol S."/>
            <person name="Paps J."/>
            <person name="Parkinson J."/>
            <person name="Pouchkina-Stantcheva N."/>
            <person name="Riddiford N."/>
            <person name="Rosenzvit M."/>
            <person name="Salinas G."/>
            <person name="Wasmuth J.D."/>
            <person name="Zamanian M."/>
            <person name="Zheng Y."/>
            <person name="Cai X."/>
            <person name="Soberon X."/>
            <person name="Olson P.D."/>
            <person name="Laclette J.P."/>
            <person name="Brehm K."/>
            <person name="Berriman M."/>
            <person name="Garciarrubio A."/>
            <person name="Bobes R.J."/>
            <person name="Fragoso G."/>
            <person name="Sanchez-Flores A."/>
            <person name="Estrada K."/>
            <person name="Cevallos M.A."/>
            <person name="Morett E."/>
            <person name="Gonzalez V."/>
            <person name="Portillo T."/>
            <person name="Ochoa-Leyva A."/>
            <person name="Jose M.V."/>
            <person name="Sciutto E."/>
            <person name="Landa A."/>
            <person name="Jimenez L."/>
            <person name="Valdes V."/>
            <person name="Carrero J.C."/>
            <person name="Larralde C."/>
            <person name="Morales-Montor J."/>
            <person name="Limon-Lason J."/>
            <person name="Soberon X."/>
            <person name="Laclette J.P."/>
        </authorList>
    </citation>
    <scope>NUCLEOTIDE SEQUENCE [LARGE SCALE GENOMIC DNA]</scope>
</reference>
<reference evidence="11" key="3">
    <citation type="submission" date="2020-10" db="UniProtKB">
        <authorList>
            <consortium name="WormBaseParasite"/>
        </authorList>
    </citation>
    <scope>IDENTIFICATION</scope>
</reference>
<evidence type="ECO:0000256" key="3">
    <source>
        <dbReference type="ARBA" id="ARBA00022694"/>
    </source>
</evidence>
<keyword evidence="4 7" id="KW-0479">Metal-binding</keyword>
<evidence type="ECO:0000256" key="5">
    <source>
        <dbReference type="ARBA" id="ARBA00023315"/>
    </source>
</evidence>
<dbReference type="Gene3D" id="3.30.420.40">
    <property type="match status" value="2"/>
</dbReference>
<dbReference type="Pfam" id="PF00814">
    <property type="entry name" value="TsaD"/>
    <property type="match status" value="1"/>
</dbReference>
<sequence>MMANFSFARFSARLLGFSNPSASRALSTILGIETSCDDTGAAVVNNQRIILGESLVSQTPTSVKMGGVVPPVAQKLHVENIGKTVSTAMEKSGISWDNLDAIAVTVKPGMALSLKIGVVHAKQLAVRHNLPIIPIHHMEAHALTAMLTDERYSCVTLIRFLSLTLPFLALLVSGGHSLLALARDIDEFLVLGISLDMSPGDCLDKVARRLHLASLNDGIYSQIPGGMAIELMARNSCGSRAFPIPTPRSVARDCDFSFSGIRSAADRLIARLEEDQVNGVLPVDVIASICASCQNAVTRLCCRRVQRAIEYCALNSLLPSSIRIPQTAWPTPPLPTSIDPSAPALVVSGGVASNLFIRNELTKVAAHYGMRLVAPPPRLCTDNGVMVAWNGALLHSRGKRIEYDPSVIDFSPRAPLGKDIRALVAKANIQIKPLQVARSQSLGDVNF</sequence>
<dbReference type="AlphaFoldDB" id="A0A068WA82"/>
<evidence type="ECO:0000313" key="11">
    <source>
        <dbReference type="WBParaSite" id="EgrG_000968400"/>
    </source>
</evidence>
<dbReference type="WBParaSite" id="EgrG_000968400">
    <property type="protein sequence ID" value="EgrG_000968400"/>
    <property type="gene ID" value="EgrG_000968400"/>
</dbReference>
<dbReference type="InterPro" id="IPR043129">
    <property type="entry name" value="ATPase_NBD"/>
</dbReference>
<dbReference type="SUPFAM" id="SSF53067">
    <property type="entry name" value="Actin-like ATPase domain"/>
    <property type="match status" value="2"/>
</dbReference>
<comment type="similarity">
    <text evidence="7">Belongs to the KAE1 / TsaD family.</text>
</comment>
<keyword evidence="7" id="KW-0496">Mitochondrion</keyword>
<accession>A0A068WA82</accession>
<dbReference type="InterPro" id="IPR000905">
    <property type="entry name" value="Gcp-like_dom"/>
</dbReference>
<evidence type="ECO:0000256" key="4">
    <source>
        <dbReference type="ARBA" id="ARBA00022723"/>
    </source>
</evidence>
<dbReference type="InterPro" id="IPR022450">
    <property type="entry name" value="TsaD"/>
</dbReference>
<evidence type="ECO:0000313" key="9">
    <source>
        <dbReference type="EMBL" id="CDS16967.1"/>
    </source>
</evidence>
<dbReference type="HAMAP" id="MF_01445">
    <property type="entry name" value="TsaD"/>
    <property type="match status" value="1"/>
</dbReference>
<dbReference type="PANTHER" id="PTHR11735:SF6">
    <property type="entry name" value="TRNA N6-ADENOSINE THREONYLCARBAMOYLTRANSFERASE, MITOCHONDRIAL"/>
    <property type="match status" value="1"/>
</dbReference>
<feature type="domain" description="Gcp-like" evidence="8">
    <location>
        <begin position="50"/>
        <end position="389"/>
    </location>
</feature>
<dbReference type="GO" id="GO:0061711">
    <property type="term" value="F:tRNA N(6)-L-threonylcarbamoyladenine synthase activity"/>
    <property type="evidence" value="ECO:0007669"/>
    <property type="project" value="UniProtKB-EC"/>
</dbReference>
<protein>
    <recommendedName>
        <fullName evidence="1">N(6)-L-threonylcarbamoyladenine synthase</fullName>
        <ecNumber evidence="1">2.3.1.234</ecNumber>
    </recommendedName>
</protein>
<dbReference type="EC" id="2.3.1.234" evidence="1"/>
<reference evidence="9" key="2">
    <citation type="submission" date="2014-06" db="EMBL/GenBank/DDBJ databases">
        <authorList>
            <person name="Aslett M."/>
        </authorList>
    </citation>
    <scope>NUCLEOTIDE SEQUENCE</scope>
</reference>
<organism evidence="9">
    <name type="scientific">Echinococcus granulosus</name>
    <name type="common">Hydatid tapeworm</name>
    <dbReference type="NCBI Taxonomy" id="6210"/>
    <lineage>
        <taxon>Eukaryota</taxon>
        <taxon>Metazoa</taxon>
        <taxon>Spiralia</taxon>
        <taxon>Lophotrochozoa</taxon>
        <taxon>Platyhelminthes</taxon>
        <taxon>Cestoda</taxon>
        <taxon>Eucestoda</taxon>
        <taxon>Cyclophyllidea</taxon>
        <taxon>Taeniidae</taxon>
        <taxon>Echinococcus</taxon>
        <taxon>Echinococcus granulosus group</taxon>
    </lineage>
</organism>
<dbReference type="EMBL" id="LK028577">
    <property type="protein sequence ID" value="CDS16967.1"/>
    <property type="molecule type" value="Genomic_DNA"/>
</dbReference>
<evidence type="ECO:0000313" key="10">
    <source>
        <dbReference type="Proteomes" id="UP000492820"/>
    </source>
</evidence>
<evidence type="ECO:0000256" key="7">
    <source>
        <dbReference type="HAMAP-Rule" id="MF_03179"/>
    </source>
</evidence>
<comment type="function">
    <text evidence="7">Required for the formation of a threonylcarbamoyl group on adenosine at position 37 (t(6)A37) in mitochondrial tRNAs that read codons beginning with adenine. Probably involved in the transfer of the threonylcarbamoyl moiety of threonylcarbamoyl-AMP (TC-AMP) to the N6 group of A37. Involved in mitochondrial genome maintenance.</text>
</comment>
<dbReference type="CDD" id="cd24134">
    <property type="entry name" value="ASKHA_NBD_OSGEPL1_QRI7_euk"/>
    <property type="match status" value="1"/>
</dbReference>
<evidence type="ECO:0000256" key="6">
    <source>
        <dbReference type="ARBA" id="ARBA00048117"/>
    </source>
</evidence>
<gene>
    <name evidence="9" type="ORF">EgrG_000968400</name>
</gene>
<evidence type="ECO:0000256" key="1">
    <source>
        <dbReference type="ARBA" id="ARBA00012156"/>
    </source>
</evidence>
<dbReference type="GO" id="GO:0005739">
    <property type="term" value="C:mitochondrion"/>
    <property type="evidence" value="ECO:0007669"/>
    <property type="project" value="UniProtKB-SubCell"/>
</dbReference>
<evidence type="ECO:0000256" key="2">
    <source>
        <dbReference type="ARBA" id="ARBA00022679"/>
    </source>
</evidence>
<keyword evidence="3 7" id="KW-0819">tRNA processing</keyword>
<comment type="subcellular location">
    <subcellularLocation>
        <location evidence="7">Mitochondrion</location>
    </subcellularLocation>
</comment>
<dbReference type="GO" id="GO:0002949">
    <property type="term" value="P:tRNA threonylcarbamoyladenosine modification"/>
    <property type="evidence" value="ECO:0007669"/>
    <property type="project" value="UniProtKB-UniRule"/>
</dbReference>
<dbReference type="OrthoDB" id="10259622at2759"/>
<comment type="subunit">
    <text evidence="7">Homodimer.</text>
</comment>
<keyword evidence="2 7" id="KW-0808">Transferase</keyword>
<dbReference type="NCBIfam" id="TIGR00329">
    <property type="entry name" value="gcp_kae1"/>
    <property type="match status" value="1"/>
</dbReference>
<proteinExistence type="inferred from homology"/>
<evidence type="ECO:0000259" key="8">
    <source>
        <dbReference type="Pfam" id="PF00814"/>
    </source>
</evidence>
<dbReference type="Proteomes" id="UP000492820">
    <property type="component" value="Unassembled WGS sequence"/>
</dbReference>
<dbReference type="PANTHER" id="PTHR11735">
    <property type="entry name" value="TRNA N6-ADENOSINE THREONYLCARBAMOYLTRANSFERASE"/>
    <property type="match status" value="1"/>
</dbReference>
<keyword evidence="5 7" id="KW-0012">Acyltransferase</keyword>